<dbReference type="Proteomes" id="UP001381693">
    <property type="component" value="Unassembled WGS sequence"/>
</dbReference>
<reference evidence="1 2" key="1">
    <citation type="submission" date="2023-11" db="EMBL/GenBank/DDBJ databases">
        <title>Halocaridina rubra genome assembly.</title>
        <authorList>
            <person name="Smith C."/>
        </authorList>
    </citation>
    <scope>NUCLEOTIDE SEQUENCE [LARGE SCALE GENOMIC DNA]</scope>
    <source>
        <strain evidence="1">EP-1</strain>
        <tissue evidence="1">Whole</tissue>
    </source>
</reference>
<dbReference type="EMBL" id="JAXCGZ010013263">
    <property type="protein sequence ID" value="KAK7073063.1"/>
    <property type="molecule type" value="Genomic_DNA"/>
</dbReference>
<organism evidence="1 2">
    <name type="scientific">Halocaridina rubra</name>
    <name type="common">Hawaiian red shrimp</name>
    <dbReference type="NCBI Taxonomy" id="373956"/>
    <lineage>
        <taxon>Eukaryota</taxon>
        <taxon>Metazoa</taxon>
        <taxon>Ecdysozoa</taxon>
        <taxon>Arthropoda</taxon>
        <taxon>Crustacea</taxon>
        <taxon>Multicrustacea</taxon>
        <taxon>Malacostraca</taxon>
        <taxon>Eumalacostraca</taxon>
        <taxon>Eucarida</taxon>
        <taxon>Decapoda</taxon>
        <taxon>Pleocyemata</taxon>
        <taxon>Caridea</taxon>
        <taxon>Atyoidea</taxon>
        <taxon>Atyidae</taxon>
        <taxon>Halocaridina</taxon>
    </lineage>
</organism>
<evidence type="ECO:0000313" key="1">
    <source>
        <dbReference type="EMBL" id="KAK7073063.1"/>
    </source>
</evidence>
<protein>
    <submittedName>
        <fullName evidence="1">Uncharacterized protein</fullName>
    </submittedName>
</protein>
<keyword evidence="2" id="KW-1185">Reference proteome</keyword>
<dbReference type="AlphaFoldDB" id="A0AAN8X2N4"/>
<sequence>MGGISQMTGRDIRQLSDQAITDIKTPLTRAKFTPEDSRMVLEALKKAENVMRMSNAEVNTWINSLGNLKSFVMEDDVPRQALSDTTINSTISDNKNLLASRGLLSKKV</sequence>
<accession>A0AAN8X2N4</accession>
<comment type="caution">
    <text evidence="1">The sequence shown here is derived from an EMBL/GenBank/DDBJ whole genome shotgun (WGS) entry which is preliminary data.</text>
</comment>
<gene>
    <name evidence="1" type="ORF">SK128_022417</name>
</gene>
<name>A0AAN8X2N4_HALRR</name>
<evidence type="ECO:0000313" key="2">
    <source>
        <dbReference type="Proteomes" id="UP001381693"/>
    </source>
</evidence>
<proteinExistence type="predicted"/>